<evidence type="ECO:0000256" key="1">
    <source>
        <dbReference type="ARBA" id="ARBA00006479"/>
    </source>
</evidence>
<dbReference type="InterPro" id="IPR000600">
    <property type="entry name" value="ROK"/>
</dbReference>
<reference evidence="2 3" key="1">
    <citation type="submission" date="2022-06" db="EMBL/GenBank/DDBJ databases">
        <title>Isolation of gut microbiota from human fecal samples.</title>
        <authorList>
            <person name="Pamer E.G."/>
            <person name="Barat B."/>
            <person name="Waligurski E."/>
            <person name="Medina S."/>
            <person name="Paddock L."/>
            <person name="Mostad J."/>
        </authorList>
    </citation>
    <scope>NUCLEOTIDE SEQUENCE [LARGE SCALE GENOMIC DNA]</scope>
    <source>
        <strain evidence="2 3">DFI.1.1</strain>
    </source>
</reference>
<evidence type="ECO:0000313" key="2">
    <source>
        <dbReference type="EMBL" id="MCQ5342084.1"/>
    </source>
</evidence>
<dbReference type="SUPFAM" id="SSF53067">
    <property type="entry name" value="Actin-like ATPase domain"/>
    <property type="match status" value="1"/>
</dbReference>
<dbReference type="Pfam" id="PF00480">
    <property type="entry name" value="ROK"/>
    <property type="match status" value="1"/>
</dbReference>
<organism evidence="2 3">
    <name type="scientific">Megasphaera massiliensis</name>
    <dbReference type="NCBI Taxonomy" id="1232428"/>
    <lineage>
        <taxon>Bacteria</taxon>
        <taxon>Bacillati</taxon>
        <taxon>Bacillota</taxon>
        <taxon>Negativicutes</taxon>
        <taxon>Veillonellales</taxon>
        <taxon>Veillonellaceae</taxon>
        <taxon>Megasphaera</taxon>
    </lineage>
</organism>
<keyword evidence="3" id="KW-1185">Reference proteome</keyword>
<accession>A0ABT1SQI7</accession>
<protein>
    <submittedName>
        <fullName evidence="2">ROK family protein</fullName>
    </submittedName>
</protein>
<sequence length="294" mass="31521">MIYSCFDVGGTAIKVGLIDEKGSFQQRDLIPTPAEGGPGIVDSLCRIVRQQQEKVPLAGIAISTAGIVNEEAGIVEYALSIPGYTGTPWKERLESEFHLPVSVENDTNCAALGEYWLGAGQGVSSFFAVTVGTSIGGAAVKDGKVLHGATHAAGEIAYMRLPAGQFHDVASAAFLCREIAKEKSVPEQDMDGYRAFQLIERGDEPALRSFHTFCQNLADGLTNIISLFNPERIVLGGGIMSREAVLRPPLERALSERLPERMLPPKGLAFAKLQNDAGLLGALYVLKNKRIPLG</sequence>
<proteinExistence type="inferred from homology"/>
<comment type="similarity">
    <text evidence="1">Belongs to the ROK (NagC/XylR) family.</text>
</comment>
<evidence type="ECO:0000313" key="3">
    <source>
        <dbReference type="Proteomes" id="UP001206692"/>
    </source>
</evidence>
<dbReference type="CDD" id="cd24068">
    <property type="entry name" value="ASKHA_NBD_ROK_FnNanK-like"/>
    <property type="match status" value="1"/>
</dbReference>
<dbReference type="Proteomes" id="UP001206692">
    <property type="component" value="Unassembled WGS sequence"/>
</dbReference>
<dbReference type="InterPro" id="IPR043129">
    <property type="entry name" value="ATPase_NBD"/>
</dbReference>
<dbReference type="PANTHER" id="PTHR18964:SF165">
    <property type="entry name" value="BETA-GLUCOSIDE KINASE"/>
    <property type="match status" value="1"/>
</dbReference>
<dbReference type="RefSeq" id="WP_062411197.1">
    <property type="nucleotide sequence ID" value="NZ_JAJCIO010000009.1"/>
</dbReference>
<gene>
    <name evidence="2" type="ORF">NE675_03390</name>
</gene>
<comment type="caution">
    <text evidence="2">The sequence shown here is derived from an EMBL/GenBank/DDBJ whole genome shotgun (WGS) entry which is preliminary data.</text>
</comment>
<dbReference type="Gene3D" id="3.30.420.40">
    <property type="match status" value="2"/>
</dbReference>
<name>A0ABT1SQI7_9FIRM</name>
<dbReference type="EMBL" id="JANGEW010000004">
    <property type="protein sequence ID" value="MCQ5342084.1"/>
    <property type="molecule type" value="Genomic_DNA"/>
</dbReference>
<dbReference type="PANTHER" id="PTHR18964">
    <property type="entry name" value="ROK (REPRESSOR, ORF, KINASE) FAMILY"/>
    <property type="match status" value="1"/>
</dbReference>